<evidence type="ECO:0000313" key="2">
    <source>
        <dbReference type="EMBL" id="MBB3038010.1"/>
    </source>
</evidence>
<keyword evidence="1" id="KW-1133">Transmembrane helix</keyword>
<gene>
    <name evidence="2" type="ORF">FHU29_002459</name>
</gene>
<dbReference type="AlphaFoldDB" id="A0A839RND8"/>
<sequence>MSASRLTTFFRTPFGLAVAALVVLAGWSLWTAGIADNDLQRTARSGSVYAAAGVDLDTEAAAEIIGNRRLFVAFLEPDADLSRACSQVSGPARGTLALLVSRKEGGDGYNSYGCSQLPGEGTEAFGRAFVAESMIRRGINVFADRPLEALKVTVVNYDMLVKAGTVPDHARTISPSLPRYLIALAAVTAVLAGSAFAYLGARRAGKLAGQRAQSRAAASDAQSSLNVKAAVLAKHILDLDRRYEGAARHRGFGAQYRAIVADYTDLVDELAEEKGSVDDLATRMEDLISRCRELNSGR</sequence>
<accession>A0A839RND8</accession>
<feature type="transmembrane region" description="Helical" evidence="1">
    <location>
        <begin position="180"/>
        <end position="201"/>
    </location>
</feature>
<reference evidence="2 3" key="1">
    <citation type="submission" date="2020-08" db="EMBL/GenBank/DDBJ databases">
        <title>Sequencing the genomes of 1000 actinobacteria strains.</title>
        <authorList>
            <person name="Klenk H.-P."/>
        </authorList>
    </citation>
    <scope>NUCLEOTIDE SEQUENCE [LARGE SCALE GENOMIC DNA]</scope>
    <source>
        <strain evidence="2 3">DSM 45258</strain>
    </source>
</reference>
<keyword evidence="1" id="KW-0472">Membrane</keyword>
<dbReference type="EMBL" id="JACHWS010000002">
    <property type="protein sequence ID" value="MBB3038010.1"/>
    <property type="molecule type" value="Genomic_DNA"/>
</dbReference>
<dbReference type="Proteomes" id="UP000567922">
    <property type="component" value="Unassembled WGS sequence"/>
</dbReference>
<keyword evidence="3" id="KW-1185">Reference proteome</keyword>
<name>A0A839RND8_9ACTN</name>
<comment type="caution">
    <text evidence="2">The sequence shown here is derived from an EMBL/GenBank/DDBJ whole genome shotgun (WGS) entry which is preliminary data.</text>
</comment>
<protein>
    <submittedName>
        <fullName evidence="2">Uncharacterized protein</fullName>
    </submittedName>
</protein>
<organism evidence="2 3">
    <name type="scientific">Hoyosella altamirensis</name>
    <dbReference type="NCBI Taxonomy" id="616997"/>
    <lineage>
        <taxon>Bacteria</taxon>
        <taxon>Bacillati</taxon>
        <taxon>Actinomycetota</taxon>
        <taxon>Actinomycetes</taxon>
        <taxon>Mycobacteriales</taxon>
        <taxon>Hoyosellaceae</taxon>
        <taxon>Hoyosella</taxon>
    </lineage>
</organism>
<evidence type="ECO:0000256" key="1">
    <source>
        <dbReference type="SAM" id="Phobius"/>
    </source>
</evidence>
<evidence type="ECO:0000313" key="3">
    <source>
        <dbReference type="Proteomes" id="UP000567922"/>
    </source>
</evidence>
<proteinExistence type="predicted"/>
<keyword evidence="1" id="KW-0812">Transmembrane</keyword>
<dbReference type="RefSeq" id="WP_064439904.1">
    <property type="nucleotide sequence ID" value="NZ_BDDI01000006.1"/>
</dbReference>
<dbReference type="OrthoDB" id="3372801at2"/>